<evidence type="ECO:0000256" key="2">
    <source>
        <dbReference type="ARBA" id="ARBA00022475"/>
    </source>
</evidence>
<evidence type="ECO:0000313" key="9">
    <source>
        <dbReference type="Proteomes" id="UP001596250"/>
    </source>
</evidence>
<dbReference type="InterPro" id="IPR027379">
    <property type="entry name" value="CLS_N"/>
</dbReference>
<gene>
    <name evidence="8" type="ORF">ACFPXP_18905</name>
</gene>
<dbReference type="EMBL" id="JBHSQV010000181">
    <property type="protein sequence ID" value="MFC5988478.1"/>
    <property type="molecule type" value="Genomic_DNA"/>
</dbReference>
<name>A0ABW1ITU4_9BACL</name>
<protein>
    <submittedName>
        <fullName evidence="8">PLD nuclease N-terminal domain-containing protein</fullName>
    </submittedName>
</protein>
<organism evidence="8 9">
    <name type="scientific">Marinicrinis lubricantis</name>
    <dbReference type="NCBI Taxonomy" id="2086470"/>
    <lineage>
        <taxon>Bacteria</taxon>
        <taxon>Bacillati</taxon>
        <taxon>Bacillota</taxon>
        <taxon>Bacilli</taxon>
        <taxon>Bacillales</taxon>
        <taxon>Paenibacillaceae</taxon>
    </lineage>
</organism>
<feature type="transmembrane region" description="Helical" evidence="6">
    <location>
        <begin position="12"/>
        <end position="30"/>
    </location>
</feature>
<dbReference type="Pfam" id="PF13396">
    <property type="entry name" value="PLDc_N"/>
    <property type="match status" value="1"/>
</dbReference>
<evidence type="ECO:0000256" key="6">
    <source>
        <dbReference type="SAM" id="Phobius"/>
    </source>
</evidence>
<sequence>MNLDIQVVPWEIVGPVLALQFILQIVALISLWKTEDASAPKWIWAVVIVIGTLLGTVAYFIFGRRNEG</sequence>
<feature type="domain" description="Cardiolipin synthase N-terminal" evidence="7">
    <location>
        <begin position="22"/>
        <end position="64"/>
    </location>
</feature>
<keyword evidence="3 6" id="KW-0812">Transmembrane</keyword>
<dbReference type="Proteomes" id="UP001596250">
    <property type="component" value="Unassembled WGS sequence"/>
</dbReference>
<comment type="caution">
    <text evidence="8">The sequence shown here is derived from an EMBL/GenBank/DDBJ whole genome shotgun (WGS) entry which is preliminary data.</text>
</comment>
<evidence type="ECO:0000256" key="3">
    <source>
        <dbReference type="ARBA" id="ARBA00022692"/>
    </source>
</evidence>
<dbReference type="RefSeq" id="WP_379895949.1">
    <property type="nucleotide sequence ID" value="NZ_CBCSCT010000014.1"/>
</dbReference>
<proteinExistence type="predicted"/>
<evidence type="ECO:0000256" key="5">
    <source>
        <dbReference type="ARBA" id="ARBA00023136"/>
    </source>
</evidence>
<evidence type="ECO:0000259" key="7">
    <source>
        <dbReference type="Pfam" id="PF13396"/>
    </source>
</evidence>
<keyword evidence="2" id="KW-1003">Cell membrane</keyword>
<comment type="subcellular location">
    <subcellularLocation>
        <location evidence="1">Cell membrane</location>
        <topology evidence="1">Multi-pass membrane protein</topology>
    </subcellularLocation>
</comment>
<reference evidence="9" key="1">
    <citation type="journal article" date="2019" name="Int. J. Syst. Evol. Microbiol.">
        <title>The Global Catalogue of Microorganisms (GCM) 10K type strain sequencing project: providing services to taxonomists for standard genome sequencing and annotation.</title>
        <authorList>
            <consortium name="The Broad Institute Genomics Platform"/>
            <consortium name="The Broad Institute Genome Sequencing Center for Infectious Disease"/>
            <person name="Wu L."/>
            <person name="Ma J."/>
        </authorList>
    </citation>
    <scope>NUCLEOTIDE SEQUENCE [LARGE SCALE GENOMIC DNA]</scope>
    <source>
        <strain evidence="9">CCM 8749</strain>
    </source>
</reference>
<keyword evidence="5 6" id="KW-0472">Membrane</keyword>
<feature type="transmembrane region" description="Helical" evidence="6">
    <location>
        <begin position="42"/>
        <end position="62"/>
    </location>
</feature>
<keyword evidence="4 6" id="KW-1133">Transmembrane helix</keyword>
<evidence type="ECO:0000256" key="4">
    <source>
        <dbReference type="ARBA" id="ARBA00022989"/>
    </source>
</evidence>
<evidence type="ECO:0000313" key="8">
    <source>
        <dbReference type="EMBL" id="MFC5988478.1"/>
    </source>
</evidence>
<keyword evidence="9" id="KW-1185">Reference proteome</keyword>
<accession>A0ABW1ITU4</accession>
<evidence type="ECO:0000256" key="1">
    <source>
        <dbReference type="ARBA" id="ARBA00004651"/>
    </source>
</evidence>